<dbReference type="EMBL" id="LT838813">
    <property type="protein sequence ID" value="SMD42838.1"/>
    <property type="molecule type" value="Genomic_DNA"/>
</dbReference>
<feature type="region of interest" description="Disordered" evidence="1">
    <location>
        <begin position="34"/>
        <end position="88"/>
    </location>
</feature>
<dbReference type="AlphaFoldDB" id="A0A1W2H2J1"/>
<protein>
    <submittedName>
        <fullName evidence="2">Uncharacterized protein</fullName>
    </submittedName>
</protein>
<evidence type="ECO:0000313" key="2">
    <source>
        <dbReference type="EMBL" id="SMD42838.1"/>
    </source>
</evidence>
<feature type="compositionally biased region" description="Basic and acidic residues" evidence="1">
    <location>
        <begin position="69"/>
        <end position="88"/>
    </location>
</feature>
<evidence type="ECO:0000313" key="3">
    <source>
        <dbReference type="Proteomes" id="UP000192333"/>
    </source>
</evidence>
<feature type="compositionally biased region" description="Acidic residues" evidence="1">
    <location>
        <begin position="51"/>
        <end position="62"/>
    </location>
</feature>
<accession>A0A1W2H2J1</accession>
<gene>
    <name evidence="2" type="ORF">SAMN00777080_1403</name>
</gene>
<proteinExistence type="predicted"/>
<name>A0A1W2H2J1_9BACT</name>
<evidence type="ECO:0000256" key="1">
    <source>
        <dbReference type="SAM" id="MobiDB-lite"/>
    </source>
</evidence>
<sequence length="88" mass="10229">MPFEFKIMKRIYSTTANTFILFFYTELESYFEMVDSDSDDQDNDSSPNESSNDDEMADEDFSEFSVDPARTRSVDPARTRSVDPARTR</sequence>
<keyword evidence="3" id="KW-1185">Reference proteome</keyword>
<dbReference type="Proteomes" id="UP000192333">
    <property type="component" value="Chromosome I"/>
</dbReference>
<organism evidence="2 3">
    <name type="scientific">Aquiflexum balticum DSM 16537</name>
    <dbReference type="NCBI Taxonomy" id="758820"/>
    <lineage>
        <taxon>Bacteria</taxon>
        <taxon>Pseudomonadati</taxon>
        <taxon>Bacteroidota</taxon>
        <taxon>Cytophagia</taxon>
        <taxon>Cytophagales</taxon>
        <taxon>Cyclobacteriaceae</taxon>
        <taxon>Aquiflexum</taxon>
    </lineage>
</organism>
<feature type="compositionally biased region" description="Acidic residues" evidence="1">
    <location>
        <begin position="34"/>
        <end position="43"/>
    </location>
</feature>
<reference evidence="3" key="1">
    <citation type="submission" date="2017-04" db="EMBL/GenBank/DDBJ databases">
        <authorList>
            <person name="Varghese N."/>
            <person name="Submissions S."/>
        </authorList>
    </citation>
    <scope>NUCLEOTIDE SEQUENCE [LARGE SCALE GENOMIC DNA]</scope>
    <source>
        <strain evidence="3">DSM 16537</strain>
    </source>
</reference>